<dbReference type="PROSITE" id="PS50297">
    <property type="entry name" value="ANK_REP_REGION"/>
    <property type="match status" value="3"/>
</dbReference>
<organism evidence="3">
    <name type="scientific">Aphanomyces invadans</name>
    <dbReference type="NCBI Taxonomy" id="157072"/>
    <lineage>
        <taxon>Eukaryota</taxon>
        <taxon>Sar</taxon>
        <taxon>Stramenopiles</taxon>
        <taxon>Oomycota</taxon>
        <taxon>Saprolegniomycetes</taxon>
        <taxon>Saprolegniales</taxon>
        <taxon>Verrucalvaceae</taxon>
        <taxon>Aphanomyces</taxon>
    </lineage>
</organism>
<dbReference type="Pfam" id="PF21040">
    <property type="entry name" value="CEP104-like_TOG"/>
    <property type="match status" value="2"/>
</dbReference>
<dbReference type="InterPro" id="IPR002110">
    <property type="entry name" value="Ankyrin_rpt"/>
</dbReference>
<dbReference type="GO" id="GO:0005929">
    <property type="term" value="C:cilium"/>
    <property type="evidence" value="ECO:0007669"/>
    <property type="project" value="TreeGrafter"/>
</dbReference>
<evidence type="ECO:0000256" key="2">
    <source>
        <dbReference type="SAM" id="MobiDB-lite"/>
    </source>
</evidence>
<dbReference type="RefSeq" id="XP_008864305.1">
    <property type="nucleotide sequence ID" value="XM_008866083.1"/>
</dbReference>
<dbReference type="EMBL" id="KI913955">
    <property type="protein sequence ID" value="ETW06230.1"/>
    <property type="molecule type" value="Genomic_DNA"/>
</dbReference>
<gene>
    <name evidence="3" type="ORF">H310_02534</name>
</gene>
<evidence type="ECO:0000313" key="3">
    <source>
        <dbReference type="EMBL" id="ETW06230.1"/>
    </source>
</evidence>
<dbReference type="Gene3D" id="1.25.10.10">
    <property type="entry name" value="Leucine-rich Repeat Variant"/>
    <property type="match status" value="2"/>
</dbReference>
<protein>
    <submittedName>
        <fullName evidence="3">Uncharacterized protein</fullName>
    </submittedName>
</protein>
<dbReference type="Gene3D" id="1.25.40.20">
    <property type="entry name" value="Ankyrin repeat-containing domain"/>
    <property type="match status" value="2"/>
</dbReference>
<proteinExistence type="predicted"/>
<dbReference type="Pfam" id="PF12796">
    <property type="entry name" value="Ank_2"/>
    <property type="match status" value="2"/>
</dbReference>
<accession>A0A024UJ56</accession>
<sequence>MDSIFAAARSNDLPAVQRMLEELSGNGDDNSVAFDVNRLVESTTHNTLMHIACSNGNLNACKYLSMHGMYLNEPNKRGHTPLFYAADCGNLSLVKWMVSNGADIDTDYSRKATTNDDDRRYDLAFTPLQVACVKGHHDIVDFLVECNADLGGSALYGVTALHFACHQSQKDIAKVLLDAGADMHAADAAGASAMDIASGDTLAFLTAYDANGGGGASTGDEDDGPRSPFDQDRRRPSTTAIDGPDMARLVPDCIGKAFGADVARSLASHEWKARQQAVTEVGLVMAQHAGAARLFDAACHVVVVAIKDSVGQVCAAAMPLVKAAFNSVLSSSTFHTPGYHTSHPLIGTILDALLARAAGSHERDASDAVTSLLFLACKSAHATQHMVRTMQGQLGGPSTSSAMTAGGWRQQLVNIRLLTAIASQYRFAAESGLSFADAMAVSSQALDHSSVKVRSAAVDLVVQAIVVASEQSGLPGTAADGVADQVVQYADSLVHQYLGSHVKASVGANIHKSLRAALGNSKRLSRGAITPGKASEVHEPLVHAKPRNPPEADDWSDADLPYAEPVQEQCKAQADGISAAFGDKVARCLFSNAWAPRVEGLSYLQKLLQAKRCDMSAATIAAFDTVLQAAVSDRVNAVYEAGLSLLMEFVLAYGGSAASNSVKPLQDCLRPVVSRLVLKLGDSKQRLQVVSEDALLFMARQPLVGPAFVLDAMPSVPAPSSSLLANKLNVVGKLLLEFGVHECGGGGVLGLKHALQPALAACEHKDAAVRQAV</sequence>
<dbReference type="SMART" id="SM00248">
    <property type="entry name" value="ANK"/>
    <property type="match status" value="4"/>
</dbReference>
<dbReference type="OrthoDB" id="539213at2759"/>
<dbReference type="GeneID" id="20079584"/>
<dbReference type="AlphaFoldDB" id="A0A024UJ56"/>
<evidence type="ECO:0000256" key="1">
    <source>
        <dbReference type="PROSITE-ProRule" id="PRU00023"/>
    </source>
</evidence>
<feature type="region of interest" description="Disordered" evidence="2">
    <location>
        <begin position="214"/>
        <end position="245"/>
    </location>
</feature>
<dbReference type="InterPro" id="IPR052607">
    <property type="entry name" value="CEP104-like"/>
</dbReference>
<dbReference type="SUPFAM" id="SSF48403">
    <property type="entry name" value="Ankyrin repeat"/>
    <property type="match status" value="1"/>
</dbReference>
<dbReference type="eggNOG" id="KOG0504">
    <property type="taxonomic scope" value="Eukaryota"/>
</dbReference>
<dbReference type="InterPro" id="IPR036770">
    <property type="entry name" value="Ankyrin_rpt-contain_sf"/>
</dbReference>
<reference evidence="3" key="1">
    <citation type="submission" date="2013-12" db="EMBL/GenBank/DDBJ databases">
        <title>The Genome Sequence of Aphanomyces invadans NJM9701.</title>
        <authorList>
            <consortium name="The Broad Institute Genomics Platform"/>
            <person name="Russ C."/>
            <person name="Tyler B."/>
            <person name="van West P."/>
            <person name="Dieguez-Uribeondo J."/>
            <person name="Young S.K."/>
            <person name="Zeng Q."/>
            <person name="Gargeya S."/>
            <person name="Fitzgerald M."/>
            <person name="Abouelleil A."/>
            <person name="Alvarado L."/>
            <person name="Chapman S.B."/>
            <person name="Gainer-Dewar J."/>
            <person name="Goldberg J."/>
            <person name="Griggs A."/>
            <person name="Gujja S."/>
            <person name="Hansen M."/>
            <person name="Howarth C."/>
            <person name="Imamovic A."/>
            <person name="Ireland A."/>
            <person name="Larimer J."/>
            <person name="McCowan C."/>
            <person name="Murphy C."/>
            <person name="Pearson M."/>
            <person name="Poon T.W."/>
            <person name="Priest M."/>
            <person name="Roberts A."/>
            <person name="Saif S."/>
            <person name="Shea T."/>
            <person name="Sykes S."/>
            <person name="Wortman J."/>
            <person name="Nusbaum C."/>
            <person name="Birren B."/>
        </authorList>
    </citation>
    <scope>NUCLEOTIDE SEQUENCE [LARGE SCALE GENOMIC DNA]</scope>
    <source>
        <strain evidence="3">NJM9701</strain>
    </source>
</reference>
<dbReference type="PRINTS" id="PR01415">
    <property type="entry name" value="ANKYRIN"/>
</dbReference>
<feature type="repeat" description="ANK" evidence="1">
    <location>
        <begin position="156"/>
        <end position="188"/>
    </location>
</feature>
<dbReference type="PANTHER" id="PTHR13371">
    <property type="entry name" value="GLYCINE-, GLUTAMATE-, THIENYLCYCLOHEXYLPIPERIDINE-BINDING PROTEIN"/>
    <property type="match status" value="1"/>
</dbReference>
<dbReference type="PANTHER" id="PTHR13371:SF0">
    <property type="entry name" value="CENTROSOMAL PROTEIN OF 104 KDA"/>
    <property type="match status" value="1"/>
</dbReference>
<feature type="repeat" description="ANK" evidence="1">
    <location>
        <begin position="77"/>
        <end position="109"/>
    </location>
</feature>
<dbReference type="VEuPathDB" id="FungiDB:H310_02534"/>
<dbReference type="PROSITE" id="PS50088">
    <property type="entry name" value="ANK_REPEAT"/>
    <property type="match status" value="3"/>
</dbReference>
<name>A0A024UJ56_9STRA</name>
<feature type="repeat" description="ANK" evidence="1">
    <location>
        <begin position="123"/>
        <end position="150"/>
    </location>
</feature>
<dbReference type="InterPro" id="IPR011989">
    <property type="entry name" value="ARM-like"/>
</dbReference>
<keyword evidence="1" id="KW-0040">ANK repeat</keyword>